<dbReference type="AlphaFoldDB" id="B0D5X7"/>
<dbReference type="HOGENOM" id="CLU_2184425_0_0_1"/>
<evidence type="ECO:0000313" key="1">
    <source>
        <dbReference type="EMBL" id="EDR10100.1"/>
    </source>
</evidence>
<evidence type="ECO:0000313" key="2">
    <source>
        <dbReference type="Proteomes" id="UP000001194"/>
    </source>
</evidence>
<dbReference type="GeneID" id="6074902"/>
<gene>
    <name evidence="1" type="ORF">LACBIDRAFT_325702</name>
</gene>
<dbReference type="EMBL" id="DS547098">
    <property type="protein sequence ID" value="EDR10100.1"/>
    <property type="molecule type" value="Genomic_DNA"/>
</dbReference>
<keyword evidence="2" id="KW-1185">Reference proteome</keyword>
<dbReference type="KEGG" id="lbc:LACBIDRAFT_325702"/>
<organism evidence="2">
    <name type="scientific">Laccaria bicolor (strain S238N-H82 / ATCC MYA-4686)</name>
    <name type="common">Bicoloured deceiver</name>
    <name type="synonym">Laccaria laccata var. bicolor</name>
    <dbReference type="NCBI Taxonomy" id="486041"/>
    <lineage>
        <taxon>Eukaryota</taxon>
        <taxon>Fungi</taxon>
        <taxon>Dikarya</taxon>
        <taxon>Basidiomycota</taxon>
        <taxon>Agaricomycotina</taxon>
        <taxon>Agaricomycetes</taxon>
        <taxon>Agaricomycetidae</taxon>
        <taxon>Agaricales</taxon>
        <taxon>Agaricineae</taxon>
        <taxon>Hydnangiaceae</taxon>
        <taxon>Laccaria</taxon>
    </lineage>
</organism>
<dbReference type="InParanoid" id="B0D5X7"/>
<dbReference type="OrthoDB" id="391988at2759"/>
<reference evidence="1 2" key="1">
    <citation type="journal article" date="2008" name="Nature">
        <title>The genome of Laccaria bicolor provides insights into mycorrhizal symbiosis.</title>
        <authorList>
            <person name="Martin F."/>
            <person name="Aerts A."/>
            <person name="Ahren D."/>
            <person name="Brun A."/>
            <person name="Danchin E.G.J."/>
            <person name="Duchaussoy F."/>
            <person name="Gibon J."/>
            <person name="Kohler A."/>
            <person name="Lindquist E."/>
            <person name="Pereda V."/>
            <person name="Salamov A."/>
            <person name="Shapiro H.J."/>
            <person name="Wuyts J."/>
            <person name="Blaudez D."/>
            <person name="Buee M."/>
            <person name="Brokstein P."/>
            <person name="Canbaeck B."/>
            <person name="Cohen D."/>
            <person name="Courty P.E."/>
            <person name="Coutinho P.M."/>
            <person name="Delaruelle C."/>
            <person name="Detter J.C."/>
            <person name="Deveau A."/>
            <person name="DiFazio S."/>
            <person name="Duplessis S."/>
            <person name="Fraissinet-Tachet L."/>
            <person name="Lucic E."/>
            <person name="Frey-Klett P."/>
            <person name="Fourrey C."/>
            <person name="Feussner I."/>
            <person name="Gay G."/>
            <person name="Grimwood J."/>
            <person name="Hoegger P.J."/>
            <person name="Jain P."/>
            <person name="Kilaru S."/>
            <person name="Labbe J."/>
            <person name="Lin Y.C."/>
            <person name="Legue V."/>
            <person name="Le Tacon F."/>
            <person name="Marmeisse R."/>
            <person name="Melayah D."/>
            <person name="Montanini B."/>
            <person name="Muratet M."/>
            <person name="Nehls U."/>
            <person name="Niculita-Hirzel H."/>
            <person name="Oudot-Le Secq M.P."/>
            <person name="Peter M."/>
            <person name="Quesneville H."/>
            <person name="Rajashekar B."/>
            <person name="Reich M."/>
            <person name="Rouhier N."/>
            <person name="Schmutz J."/>
            <person name="Yin T."/>
            <person name="Chalot M."/>
            <person name="Henrissat B."/>
            <person name="Kuees U."/>
            <person name="Lucas S."/>
            <person name="Van de Peer Y."/>
            <person name="Podila G.K."/>
            <person name="Polle A."/>
            <person name="Pukkila P.J."/>
            <person name="Richardson P.M."/>
            <person name="Rouze P."/>
            <person name="Sanders I.R."/>
            <person name="Stajich J.E."/>
            <person name="Tunlid A."/>
            <person name="Tuskan G."/>
            <person name="Grigoriev I.V."/>
        </authorList>
    </citation>
    <scope>NUCLEOTIDE SEQUENCE [LARGE SCALE GENOMIC DNA]</scope>
    <source>
        <strain evidence="2">S238N-H82 / ATCC MYA-4686</strain>
    </source>
</reference>
<accession>B0D5X7</accession>
<dbReference type="RefSeq" id="XP_001879485.1">
    <property type="nucleotide sequence ID" value="XM_001879450.1"/>
</dbReference>
<proteinExistence type="predicted"/>
<dbReference type="Proteomes" id="UP000001194">
    <property type="component" value="Unassembled WGS sequence"/>
</dbReference>
<protein>
    <submittedName>
        <fullName evidence="1">Predicted protein</fullName>
    </submittedName>
</protein>
<name>B0D5X7_LACBS</name>
<sequence length="109" mass="11917">MSSSGSGSSSSIEIFVIFGLVVNAQLRLSRRLIKLAFATSNNSVERVQVHNEIRDHVKSAGRANRDAALAKTLQLIKDHQMKTEDMDKLQLVMGGVDNGVDEPRDVPKA</sequence>